<dbReference type="AlphaFoldDB" id="A0A6H0V3M8"/>
<dbReference type="EMBL" id="CP047225">
    <property type="protein sequence ID" value="QIW62334.1"/>
    <property type="molecule type" value="Genomic_DNA"/>
</dbReference>
<dbReference type="RefSeq" id="WP_167845302.1">
    <property type="nucleotide sequence ID" value="NZ_CP047225.1"/>
</dbReference>
<sequence length="650" mass="78076">MSSKELLNKIELGRWNPRFGVINKMNFDFISKLKYANEYYNIEYEIKEIAKLYCENIISFTELFNSISVKWFPTNEFIEVIKKDENKFIVVEGNRRIAVLKIIANREKYLINMEDAMRYSSEEEYAKIKKLREFIQSISVKKINSFELKEEQIKIHNDNIEISNSLFKKNGIGGIGYQKWNTLLLYLDIYYIFVNNEIYEEYDLQIKKEIILTRLNMDAKTAWEHYKKACWLIQICKNNFLENQLENFDENFLKLNENALSRNSLIKVFKEIAIKARKDFDYKSNINIKFDKAKREFVNSLSYKEYSIDKLQNFIYDVYYNRLYGINISKEETFFSIFKEHKFKMETKEFLRNFWNFSFETLVEMEENVKNENVKSLLSRRKAEFKIASKISNYIKVKFKKFKSVDILLKQIIHNTQISSKKNLSKFFLNATVAAIRAISEYFIKLALLQTILNNNTNIAPKETQDSLNQIFEICLPRKLREKTGKYIHHFPIENENDKKILYLSFHNICLDNSDINNRNKLGIKFENKMSEQQKVLFYNVPNETVFSSLLNTEIYKKELQKLFKSYDTCEKFINFYKTSRSLLSYFIHNVYSLEFAFQINMIEEKIIQSLKQFNDFFDIIDHINYVYIERVMEKMNIFPDKDEEPEYIE</sequence>
<evidence type="ECO:0000313" key="2">
    <source>
        <dbReference type="Proteomes" id="UP000503310"/>
    </source>
</evidence>
<reference evidence="1 2" key="1">
    <citation type="submission" date="2019-12" db="EMBL/GenBank/DDBJ databases">
        <title>Sequencing and analysis of the whole genome of Mycoplasma gallinaceum strain Peacock20181011.</title>
        <authorList>
            <person name="Liu X."/>
            <person name="Qin Z."/>
            <person name="Xu H."/>
        </authorList>
    </citation>
    <scope>NUCLEOTIDE SEQUENCE [LARGE SCALE GENOMIC DNA]</scope>
    <source>
        <strain evidence="1 2">Peacock20181011</strain>
    </source>
</reference>
<protein>
    <submittedName>
        <fullName evidence="1">Uncharacterized protein</fullName>
    </submittedName>
</protein>
<organism evidence="1 2">
    <name type="scientific">Mycoplasmopsis gallinacea</name>
    <dbReference type="NCBI Taxonomy" id="29556"/>
    <lineage>
        <taxon>Bacteria</taxon>
        <taxon>Bacillati</taxon>
        <taxon>Mycoplasmatota</taxon>
        <taxon>Mycoplasmoidales</taxon>
        <taxon>Metamycoplasmataceae</taxon>
        <taxon>Mycoplasmopsis</taxon>
    </lineage>
</organism>
<name>A0A6H0V3M8_9BACT</name>
<gene>
    <name evidence="1" type="ORF">GOQ20_02780</name>
</gene>
<evidence type="ECO:0000313" key="1">
    <source>
        <dbReference type="EMBL" id="QIW62334.1"/>
    </source>
</evidence>
<accession>A0A6H0V3M8</accession>
<dbReference type="Proteomes" id="UP000503310">
    <property type="component" value="Chromosome"/>
</dbReference>
<proteinExistence type="predicted"/>